<proteinExistence type="predicted"/>
<protein>
    <recommendedName>
        <fullName evidence="4">Hydrolase</fullName>
    </recommendedName>
</protein>
<keyword evidence="3" id="KW-1185">Reference proteome</keyword>
<dbReference type="KEGG" id="tee:Tel_06715"/>
<dbReference type="PANTHER" id="PTHR40031">
    <property type="entry name" value="HYPOTHETICAL MEMBRANE SPANNING PROTEIN"/>
    <property type="match status" value="1"/>
</dbReference>
<dbReference type="AlphaFoldDB" id="A0A0S2TCK6"/>
<evidence type="ECO:0008006" key="4">
    <source>
        <dbReference type="Google" id="ProtNLM"/>
    </source>
</evidence>
<keyword evidence="1" id="KW-0812">Transmembrane</keyword>
<feature type="transmembrane region" description="Helical" evidence="1">
    <location>
        <begin position="93"/>
        <end position="114"/>
    </location>
</feature>
<gene>
    <name evidence="2" type="ORF">Tel_06715</name>
</gene>
<dbReference type="Pfam" id="PF04307">
    <property type="entry name" value="YdjM"/>
    <property type="match status" value="1"/>
</dbReference>
<evidence type="ECO:0000313" key="2">
    <source>
        <dbReference type="EMBL" id="ALP52871.1"/>
    </source>
</evidence>
<evidence type="ECO:0000313" key="3">
    <source>
        <dbReference type="Proteomes" id="UP000055136"/>
    </source>
</evidence>
<keyword evidence="1" id="KW-1133">Transmembrane helix</keyword>
<dbReference type="Proteomes" id="UP000055136">
    <property type="component" value="Chromosome"/>
</dbReference>
<keyword evidence="1" id="KW-0472">Membrane</keyword>
<sequence>MPDLDVLVPFGDAVQDFIFHRSASHSLFVLALLAPLVAYLITRIHPQTRPHYRGWLLLVFLALSTHVLLDSLTVFGTQIFWPWGSDPVTWGTIFIIDPLYTVPLLVGVLAAWLLRSRLKGRQWNQLGLTLSCIYLVWTVGAKVHVNDIADHQLASDGQPPAQVVTMPTPFNSLLWRVVAVDQEAYRIGYYSLLQQDKPIQFERFPRNLGVLAGLEDHEPVRKVKWFTKGFYAAEKRNGDILMIDLRAGLEPDYEYFFKVGELQDRQVRPVLSQRLPVQRSLARLPWLWDSLTEPRPILRGALFKTAELDTHTLLGPP</sequence>
<evidence type="ECO:0000256" key="1">
    <source>
        <dbReference type="SAM" id="Phobius"/>
    </source>
</evidence>
<dbReference type="PANTHER" id="PTHR40031:SF1">
    <property type="entry name" value="MEMBRANE-BOUND METAL-DEPENDENT HYDROLASE"/>
    <property type="match status" value="1"/>
</dbReference>
<reference evidence="2" key="1">
    <citation type="submission" date="2015-10" db="EMBL/GenBank/DDBJ databases">
        <title>Description of Candidatus Tenderia electrophaga gen. nov, sp. nov., an Uncultivated Electroautotroph from a Biocathode Enrichment.</title>
        <authorList>
            <person name="Eddie B.J."/>
            <person name="Malanoski A.P."/>
            <person name="Wang Z."/>
            <person name="Hall R.J."/>
            <person name="Oh S.D."/>
            <person name="Heiner C."/>
            <person name="Lin B."/>
            <person name="Strycharz-Glaven S.M."/>
        </authorList>
    </citation>
    <scope>NUCLEOTIDE SEQUENCE [LARGE SCALE GENOMIC DNA]</scope>
    <source>
        <strain evidence="2">NRL1</strain>
    </source>
</reference>
<feature type="transmembrane region" description="Helical" evidence="1">
    <location>
        <begin position="23"/>
        <end position="42"/>
    </location>
</feature>
<name>A0A0S2TCK6_9GAMM</name>
<dbReference type="InterPro" id="IPR053170">
    <property type="entry name" value="Transcription_regulator"/>
</dbReference>
<feature type="transmembrane region" description="Helical" evidence="1">
    <location>
        <begin position="54"/>
        <end position="81"/>
    </location>
</feature>
<dbReference type="EMBL" id="CP013099">
    <property type="protein sequence ID" value="ALP52871.1"/>
    <property type="molecule type" value="Genomic_DNA"/>
</dbReference>
<organism evidence="2 3">
    <name type="scientific">Candidatus Tenderia electrophaga</name>
    <dbReference type="NCBI Taxonomy" id="1748243"/>
    <lineage>
        <taxon>Bacteria</taxon>
        <taxon>Pseudomonadati</taxon>
        <taxon>Pseudomonadota</taxon>
        <taxon>Gammaproteobacteria</taxon>
        <taxon>Candidatus Tenderiales</taxon>
        <taxon>Candidatus Tenderiaceae</taxon>
        <taxon>Candidatus Tenderia</taxon>
    </lineage>
</organism>
<accession>A0A0S2TCK6</accession>
<dbReference type="InterPro" id="IPR007404">
    <property type="entry name" value="YdjM-like"/>
</dbReference>